<dbReference type="Pfam" id="PF02104">
    <property type="entry name" value="SURF1"/>
    <property type="match status" value="1"/>
</dbReference>
<comment type="subcellular location">
    <subcellularLocation>
        <location evidence="6">Cell membrane</location>
        <topology evidence="6">Multi-pass membrane protein</topology>
    </subcellularLocation>
    <subcellularLocation>
        <location evidence="1">Membrane</location>
    </subcellularLocation>
</comment>
<comment type="similarity">
    <text evidence="2 6">Belongs to the SURF1 family.</text>
</comment>
<gene>
    <name evidence="7" type="ORF">EOD73_16810</name>
</gene>
<dbReference type="OrthoDB" id="9789940at2"/>
<keyword evidence="8" id="KW-1185">Reference proteome</keyword>
<feature type="transmembrane region" description="Helical" evidence="6">
    <location>
        <begin position="220"/>
        <end position="240"/>
    </location>
</feature>
<dbReference type="CDD" id="cd06662">
    <property type="entry name" value="SURF1"/>
    <property type="match status" value="1"/>
</dbReference>
<dbReference type="AlphaFoldDB" id="A0A437LAH3"/>
<dbReference type="GO" id="GO:0005886">
    <property type="term" value="C:plasma membrane"/>
    <property type="evidence" value="ECO:0007669"/>
    <property type="project" value="UniProtKB-SubCell"/>
</dbReference>
<evidence type="ECO:0000313" key="8">
    <source>
        <dbReference type="Proteomes" id="UP000288587"/>
    </source>
</evidence>
<protein>
    <recommendedName>
        <fullName evidence="6">SURF1-like protein</fullName>
    </recommendedName>
</protein>
<keyword evidence="4 6" id="KW-1133">Transmembrane helix</keyword>
<proteinExistence type="inferred from homology"/>
<evidence type="ECO:0000256" key="5">
    <source>
        <dbReference type="ARBA" id="ARBA00023136"/>
    </source>
</evidence>
<evidence type="ECO:0000256" key="4">
    <source>
        <dbReference type="ARBA" id="ARBA00022989"/>
    </source>
</evidence>
<name>A0A437LAH3_9BURK</name>
<dbReference type="EMBL" id="SACM01000006">
    <property type="protein sequence ID" value="RVT82395.1"/>
    <property type="molecule type" value="Genomic_DNA"/>
</dbReference>
<organism evidence="7 8">
    <name type="scientific">Inhella crocodyli</name>
    <dbReference type="NCBI Taxonomy" id="2499851"/>
    <lineage>
        <taxon>Bacteria</taxon>
        <taxon>Pseudomonadati</taxon>
        <taxon>Pseudomonadota</taxon>
        <taxon>Betaproteobacteria</taxon>
        <taxon>Burkholderiales</taxon>
        <taxon>Sphaerotilaceae</taxon>
        <taxon>Inhella</taxon>
    </lineage>
</organism>
<comment type="caution">
    <text evidence="7">The sequence shown here is derived from an EMBL/GenBank/DDBJ whole genome shotgun (WGS) entry which is preliminary data.</text>
</comment>
<evidence type="ECO:0000256" key="2">
    <source>
        <dbReference type="ARBA" id="ARBA00007165"/>
    </source>
</evidence>
<dbReference type="PANTHER" id="PTHR23427">
    <property type="entry name" value="SURFEIT LOCUS PROTEIN"/>
    <property type="match status" value="1"/>
</dbReference>
<keyword evidence="5 6" id="KW-0472">Membrane</keyword>
<evidence type="ECO:0000256" key="3">
    <source>
        <dbReference type="ARBA" id="ARBA00022692"/>
    </source>
</evidence>
<evidence type="ECO:0000256" key="1">
    <source>
        <dbReference type="ARBA" id="ARBA00004370"/>
    </source>
</evidence>
<dbReference type="Proteomes" id="UP000288587">
    <property type="component" value="Unassembled WGS sequence"/>
</dbReference>
<evidence type="ECO:0000256" key="6">
    <source>
        <dbReference type="RuleBase" id="RU363076"/>
    </source>
</evidence>
<dbReference type="InterPro" id="IPR045214">
    <property type="entry name" value="Surf1/Surf4"/>
</dbReference>
<keyword evidence="6" id="KW-1003">Cell membrane</keyword>
<dbReference type="PANTHER" id="PTHR23427:SF2">
    <property type="entry name" value="SURFEIT LOCUS PROTEIN 1"/>
    <property type="match status" value="1"/>
</dbReference>
<reference evidence="7 8" key="1">
    <citation type="submission" date="2019-01" db="EMBL/GenBank/DDBJ databases">
        <authorList>
            <person name="Chen W.-M."/>
        </authorList>
    </citation>
    <scope>NUCLEOTIDE SEQUENCE [LARGE SCALE GENOMIC DNA]</scope>
    <source>
        <strain evidence="7 8">CCP-18</strain>
    </source>
</reference>
<sequence>MQQPAVDRGRWGRWTGPAVALAALGVVLGTARLGIWQLDRAHQKQALQAERVRAAQLPPVSIADVLAQAHTDWSARRVVWRGQWWPSKSLWLDNRPLKQRSGFVLLTPLKLDQGGLVWVQRGWVPKGAGVHTAPPWPATPEGEVQVEGRLAPHAWRAYDLGPAADGPLKQNLDLSGSAAALGQAPVPWVLWQTASCAPLDCDWPSPDDGVAKHHGYAAQWFALSALTLGLYVWFQVFLPWRRRRARA</sequence>
<accession>A0A437LAH3</accession>
<evidence type="ECO:0000313" key="7">
    <source>
        <dbReference type="EMBL" id="RVT82395.1"/>
    </source>
</evidence>
<dbReference type="PROSITE" id="PS50895">
    <property type="entry name" value="SURF1"/>
    <property type="match status" value="1"/>
</dbReference>
<comment type="caution">
    <text evidence="6">Lacks conserved residue(s) required for the propagation of feature annotation.</text>
</comment>
<dbReference type="RefSeq" id="WP_127684203.1">
    <property type="nucleotide sequence ID" value="NZ_SACM01000006.1"/>
</dbReference>
<dbReference type="InterPro" id="IPR002994">
    <property type="entry name" value="Surf1/Shy1"/>
</dbReference>
<keyword evidence="3 6" id="KW-0812">Transmembrane</keyword>